<keyword evidence="2" id="KW-1185">Reference proteome</keyword>
<reference evidence="1 2" key="1">
    <citation type="submission" date="2020-08" db="EMBL/GenBank/DDBJ databases">
        <title>Sequencing the genomes of 1000 actinobacteria strains.</title>
        <authorList>
            <person name="Klenk H.-P."/>
        </authorList>
    </citation>
    <scope>NUCLEOTIDE SEQUENCE [LARGE SCALE GENOMIC DNA]</scope>
    <source>
        <strain evidence="1 2">DSM 41654</strain>
    </source>
</reference>
<dbReference type="EMBL" id="JACHJV010000001">
    <property type="protein sequence ID" value="MBB4924595.1"/>
    <property type="molecule type" value="Genomic_DNA"/>
</dbReference>
<evidence type="ECO:0000313" key="1">
    <source>
        <dbReference type="EMBL" id="MBB4924595.1"/>
    </source>
</evidence>
<organism evidence="1 2">
    <name type="scientific">Kitasatospora kifunensis</name>
    <name type="common">Streptomyces kifunensis</name>
    <dbReference type="NCBI Taxonomy" id="58351"/>
    <lineage>
        <taxon>Bacteria</taxon>
        <taxon>Bacillati</taxon>
        <taxon>Actinomycetota</taxon>
        <taxon>Actinomycetes</taxon>
        <taxon>Kitasatosporales</taxon>
        <taxon>Streptomycetaceae</taxon>
        <taxon>Kitasatospora</taxon>
    </lineage>
</organism>
<dbReference type="RefSeq" id="WP_184936520.1">
    <property type="nucleotide sequence ID" value="NZ_JACHJV010000001.1"/>
</dbReference>
<comment type="caution">
    <text evidence="1">The sequence shown here is derived from an EMBL/GenBank/DDBJ whole genome shotgun (WGS) entry which is preliminary data.</text>
</comment>
<sequence>MEPPVNGGPGRAPFTVQPPSFGANNNRNAVVVQAGGDATLHLHQRRLLPTRPIAPSEISSARQAWVKVDPQGQPLTIAVQLHDVIALKGHGLAVIAGDPGSGRSGAAVKALVLFAEGRRRADPKSQVRLEQITPDWDPPDPDLLPADANCGYLLDVSTEISDWKNRADLTSRLISHGRTLAGIGSCLILITDRDSWPTVGASAEHLVDAVRPSPFLLCATHLTALHHRSDLAQQLDPAFEPAEGEIRLANLIKEGMHPADAAGLARLLAATDGSPKSLENAIETFEGWTSRIKDVFDSSRDSPEDRALLLSAVVLEGASPATVQKGARRLLGEKAESDVRRILSGLDLGSRLLAIGAETSDNKVSFAHRPGYGAAVLRHVWTQIADVQEPLKEWLKTITASGGEGADRLERIADLLAELAVSEQDLSILPSPLNGTSKEPAPLSRGAVAARMLATVAQEPAFGATVRTELRERWAKSPDSAVAQVAALVCQGPFAVKYPRQALVRLRWILRRPDEDSAVRDALQAVRLMAANPRLLPEVWTTVTGWTAQSDSGAGRRAFLALIDPAPGPGVLRTLVQNAEQDPRVTEELVAGWRHLLSDTTMAAACERLFAAWAQAAFDGNVPSEVLVGILDQVVTGHLRASPVSAFLMGRAGVGYPPAVIAMRGQLMERRGFTPVLPEQKSQEAAAL</sequence>
<evidence type="ECO:0000313" key="2">
    <source>
        <dbReference type="Proteomes" id="UP000540506"/>
    </source>
</evidence>
<name>A0A7W7R389_KITKI</name>
<proteinExistence type="predicted"/>
<dbReference type="Proteomes" id="UP000540506">
    <property type="component" value="Unassembled WGS sequence"/>
</dbReference>
<dbReference type="AlphaFoldDB" id="A0A7W7R389"/>
<accession>A0A7W7R389</accession>
<gene>
    <name evidence="1" type="ORF">FHR34_003588</name>
</gene>
<protein>
    <submittedName>
        <fullName evidence="1">Uncharacterized protein</fullName>
    </submittedName>
</protein>